<feature type="transmembrane region" description="Helical" evidence="7">
    <location>
        <begin position="182"/>
        <end position="203"/>
    </location>
</feature>
<feature type="transmembrane region" description="Helical" evidence="7">
    <location>
        <begin position="240"/>
        <end position="261"/>
    </location>
</feature>
<dbReference type="PANTHER" id="PTHR43744:SF12">
    <property type="entry name" value="ABC TRANSPORTER PERMEASE PROTEIN MG189-RELATED"/>
    <property type="match status" value="1"/>
</dbReference>
<dbReference type="InterPro" id="IPR035906">
    <property type="entry name" value="MetI-like_sf"/>
</dbReference>
<evidence type="ECO:0000256" key="1">
    <source>
        <dbReference type="ARBA" id="ARBA00004651"/>
    </source>
</evidence>
<evidence type="ECO:0000313" key="9">
    <source>
        <dbReference type="EMBL" id="AFK87306.1"/>
    </source>
</evidence>
<evidence type="ECO:0000256" key="4">
    <source>
        <dbReference type="ARBA" id="ARBA00022692"/>
    </source>
</evidence>
<feature type="transmembrane region" description="Helical" evidence="7">
    <location>
        <begin position="141"/>
        <end position="161"/>
    </location>
</feature>
<dbReference type="GO" id="GO:0005886">
    <property type="term" value="C:plasma membrane"/>
    <property type="evidence" value="ECO:0007669"/>
    <property type="project" value="UniProtKB-SubCell"/>
</dbReference>
<evidence type="ECO:0000256" key="6">
    <source>
        <dbReference type="ARBA" id="ARBA00023136"/>
    </source>
</evidence>
<dbReference type="PANTHER" id="PTHR43744">
    <property type="entry name" value="ABC TRANSPORTER PERMEASE PROTEIN MG189-RELATED-RELATED"/>
    <property type="match status" value="1"/>
</dbReference>
<dbReference type="PATRIC" id="fig|1094508.3.peg.2331"/>
<evidence type="ECO:0000256" key="3">
    <source>
        <dbReference type="ARBA" id="ARBA00022475"/>
    </source>
</evidence>
<gene>
    <name evidence="9" type="ordered locus">Tsac_2302</name>
</gene>
<keyword evidence="4 7" id="KW-0812">Transmembrane</keyword>
<evidence type="ECO:0000256" key="2">
    <source>
        <dbReference type="ARBA" id="ARBA00022448"/>
    </source>
</evidence>
<dbReference type="EMBL" id="CP003184">
    <property type="protein sequence ID" value="AFK87306.1"/>
    <property type="molecule type" value="Genomic_DNA"/>
</dbReference>
<organism evidence="9 10">
    <name type="scientific">Thermoanaerobacterium saccharolyticum (strain DSM 8691 / JW/SL-YS485)</name>
    <dbReference type="NCBI Taxonomy" id="1094508"/>
    <lineage>
        <taxon>Bacteria</taxon>
        <taxon>Bacillati</taxon>
        <taxon>Bacillota</taxon>
        <taxon>Clostridia</taxon>
        <taxon>Thermoanaerobacterales</taxon>
        <taxon>Thermoanaerobacteraceae</taxon>
        <taxon>Thermoanaerobacterium</taxon>
    </lineage>
</organism>
<dbReference type="eggNOG" id="COG0395">
    <property type="taxonomic scope" value="Bacteria"/>
</dbReference>
<dbReference type="InterPro" id="IPR000515">
    <property type="entry name" value="MetI-like"/>
</dbReference>
<evidence type="ECO:0000256" key="5">
    <source>
        <dbReference type="ARBA" id="ARBA00022989"/>
    </source>
</evidence>
<dbReference type="Gene3D" id="1.10.3720.10">
    <property type="entry name" value="MetI-like"/>
    <property type="match status" value="1"/>
</dbReference>
<protein>
    <submittedName>
        <fullName evidence="9">ABC-type transporter, integral membrane subunit</fullName>
    </submittedName>
</protein>
<evidence type="ECO:0000256" key="7">
    <source>
        <dbReference type="RuleBase" id="RU363032"/>
    </source>
</evidence>
<keyword evidence="2 7" id="KW-0813">Transport</keyword>
<dbReference type="BioCyc" id="TSAC1094508:GLMA-2335-MONOMER"/>
<keyword evidence="6 7" id="KW-0472">Membrane</keyword>
<keyword evidence="5 7" id="KW-1133">Transmembrane helix</keyword>
<feature type="domain" description="ABC transmembrane type-1" evidence="8">
    <location>
        <begin position="70"/>
        <end position="261"/>
    </location>
</feature>
<evidence type="ECO:0000313" key="10">
    <source>
        <dbReference type="Proteomes" id="UP000006178"/>
    </source>
</evidence>
<keyword evidence="10" id="KW-1185">Reference proteome</keyword>
<dbReference type="SUPFAM" id="SSF161098">
    <property type="entry name" value="MetI-like"/>
    <property type="match status" value="1"/>
</dbReference>
<dbReference type="Proteomes" id="UP000006178">
    <property type="component" value="Chromosome"/>
</dbReference>
<dbReference type="CDD" id="cd06261">
    <property type="entry name" value="TM_PBP2"/>
    <property type="match status" value="1"/>
</dbReference>
<sequence>MKKINFPQLFLHIFLLICVAAMIVPFLYMISTALTKDTYIMPYPPILIPKTFYTGNFKEAWLSNNFFRYFLNSLYISLISTVLSLFIATLSAYGFARFSFPGKEMLFNVYLFTMMVPGVLNIVAQYTVINGLHLVDTYSGLLLLYVGTGIAGNTFFLRGFFESIPKELEESIIIDGGTRWTIYRHVILPLSKPALATFAIFAFEGTWDEFFVALTFIKTEIKRTLPIAIMLFQGEFATKWGLVFAASLIAVVPVILIFVVFQKYFIRGGIQEGAIKG</sequence>
<dbReference type="GO" id="GO:0055085">
    <property type="term" value="P:transmembrane transport"/>
    <property type="evidence" value="ECO:0007669"/>
    <property type="project" value="InterPro"/>
</dbReference>
<accession>I3VXR1</accession>
<dbReference type="AlphaFoldDB" id="I3VXR1"/>
<comment type="similarity">
    <text evidence="7">Belongs to the binding-protein-dependent transport system permease family.</text>
</comment>
<dbReference type="RefSeq" id="WP_014759143.1">
    <property type="nucleotide sequence ID" value="NC_017992.1"/>
</dbReference>
<comment type="subcellular location">
    <subcellularLocation>
        <location evidence="1 7">Cell membrane</location>
        <topology evidence="1 7">Multi-pass membrane protein</topology>
    </subcellularLocation>
</comment>
<dbReference type="KEGG" id="tsh:Tsac_2302"/>
<feature type="transmembrane region" description="Helical" evidence="7">
    <location>
        <begin position="9"/>
        <end position="30"/>
    </location>
</feature>
<reference evidence="9 10" key="1">
    <citation type="journal article" date="2014" name="Appl. Environ. Microbiol.">
        <title>Profile of Secreted Hydrolases, Associated Proteins, and SlpA in Thermoanaerobacterium saccharolyticum during the Degradation of Hemicellulose.</title>
        <authorList>
            <person name="Currie D.H."/>
            <person name="Guss A.M."/>
            <person name="Herring C.D."/>
            <person name="Giannone R.J."/>
            <person name="Johnson C.M."/>
            <person name="Lankford P.K."/>
            <person name="Brown S.D."/>
            <person name="Hettich R.L."/>
            <person name="Lynd L.R."/>
        </authorList>
    </citation>
    <scope>NUCLEOTIDE SEQUENCE [LARGE SCALE GENOMIC DNA]</scope>
    <source>
        <strain evidence="10">DSM 8691 / JW/SL-YS485</strain>
    </source>
</reference>
<dbReference type="STRING" id="1094508.Tsac_2302"/>
<dbReference type="PROSITE" id="PS50928">
    <property type="entry name" value="ABC_TM1"/>
    <property type="match status" value="1"/>
</dbReference>
<evidence type="ECO:0000259" key="8">
    <source>
        <dbReference type="PROSITE" id="PS50928"/>
    </source>
</evidence>
<dbReference type="Pfam" id="PF00528">
    <property type="entry name" value="BPD_transp_1"/>
    <property type="match status" value="1"/>
</dbReference>
<proteinExistence type="inferred from homology"/>
<keyword evidence="3" id="KW-1003">Cell membrane</keyword>
<feature type="transmembrane region" description="Helical" evidence="7">
    <location>
        <begin position="107"/>
        <end position="129"/>
    </location>
</feature>
<name>I3VXR1_THESW</name>
<feature type="transmembrane region" description="Helical" evidence="7">
    <location>
        <begin position="74"/>
        <end position="95"/>
    </location>
</feature>